<dbReference type="EMBL" id="LXPE01000009">
    <property type="protein sequence ID" value="OBA27426.1"/>
    <property type="molecule type" value="Genomic_DNA"/>
</dbReference>
<keyword evidence="3" id="KW-1185">Reference proteome</keyword>
<dbReference type="InterPro" id="IPR013120">
    <property type="entry name" value="FAR_NAD-bd"/>
</dbReference>
<evidence type="ECO:0000259" key="1">
    <source>
        <dbReference type="Pfam" id="PF07993"/>
    </source>
</evidence>
<dbReference type="Proteomes" id="UP000092321">
    <property type="component" value="Unassembled WGS sequence"/>
</dbReference>
<dbReference type="Pfam" id="PF07993">
    <property type="entry name" value="NAD_binding_4"/>
    <property type="match status" value="1"/>
</dbReference>
<evidence type="ECO:0000313" key="3">
    <source>
        <dbReference type="Proteomes" id="UP000092321"/>
    </source>
</evidence>
<proteinExistence type="predicted"/>
<dbReference type="Gene3D" id="3.40.50.720">
    <property type="entry name" value="NAD(P)-binding Rossmann-like Domain"/>
    <property type="match status" value="1"/>
</dbReference>
<evidence type="ECO:0000313" key="2">
    <source>
        <dbReference type="EMBL" id="OBA27426.1"/>
    </source>
</evidence>
<dbReference type="SUPFAM" id="SSF51735">
    <property type="entry name" value="NAD(P)-binding Rossmann-fold domains"/>
    <property type="match status" value="1"/>
</dbReference>
<accession>A0A1B7TFA8</accession>
<organism evidence="2 3">
    <name type="scientific">Hanseniaspora valbyensis NRRL Y-1626</name>
    <dbReference type="NCBI Taxonomy" id="766949"/>
    <lineage>
        <taxon>Eukaryota</taxon>
        <taxon>Fungi</taxon>
        <taxon>Dikarya</taxon>
        <taxon>Ascomycota</taxon>
        <taxon>Saccharomycotina</taxon>
        <taxon>Saccharomycetes</taxon>
        <taxon>Saccharomycodales</taxon>
        <taxon>Saccharomycodaceae</taxon>
        <taxon>Hanseniaspora</taxon>
    </lineage>
</organism>
<dbReference type="OrthoDB" id="276721at2759"/>
<dbReference type="InterPro" id="IPR036291">
    <property type="entry name" value="NAD(P)-bd_dom_sf"/>
</dbReference>
<feature type="domain" description="Thioester reductase (TE)" evidence="1">
    <location>
        <begin position="37"/>
        <end position="90"/>
    </location>
</feature>
<gene>
    <name evidence="2" type="ORF">HANVADRAFT_52437</name>
</gene>
<name>A0A1B7TFA8_9ASCO</name>
<reference evidence="3" key="1">
    <citation type="journal article" date="2016" name="Proc. Natl. Acad. Sci. U.S.A.">
        <title>Comparative genomics of biotechnologically important yeasts.</title>
        <authorList>
            <person name="Riley R."/>
            <person name="Haridas S."/>
            <person name="Wolfe K.H."/>
            <person name="Lopes M.R."/>
            <person name="Hittinger C.T."/>
            <person name="Goeker M."/>
            <person name="Salamov A.A."/>
            <person name="Wisecaver J.H."/>
            <person name="Long T.M."/>
            <person name="Calvey C.H."/>
            <person name="Aerts A.L."/>
            <person name="Barry K.W."/>
            <person name="Choi C."/>
            <person name="Clum A."/>
            <person name="Coughlan A.Y."/>
            <person name="Deshpande S."/>
            <person name="Douglass A.P."/>
            <person name="Hanson S.J."/>
            <person name="Klenk H.-P."/>
            <person name="LaButti K.M."/>
            <person name="Lapidus A."/>
            <person name="Lindquist E.A."/>
            <person name="Lipzen A.M."/>
            <person name="Meier-Kolthoff J.P."/>
            <person name="Ohm R.A."/>
            <person name="Otillar R.P."/>
            <person name="Pangilinan J.L."/>
            <person name="Peng Y."/>
            <person name="Rokas A."/>
            <person name="Rosa C.A."/>
            <person name="Scheuner C."/>
            <person name="Sibirny A.A."/>
            <person name="Slot J.C."/>
            <person name="Stielow J.B."/>
            <person name="Sun H."/>
            <person name="Kurtzman C.P."/>
            <person name="Blackwell M."/>
            <person name="Grigoriev I.V."/>
            <person name="Jeffries T.W."/>
        </authorList>
    </citation>
    <scope>NUCLEOTIDE SEQUENCE [LARGE SCALE GENOMIC DNA]</scope>
    <source>
        <strain evidence="3">NRRL Y-1626</strain>
    </source>
</reference>
<protein>
    <recommendedName>
        <fullName evidence="1">Thioester reductase (TE) domain-containing protein</fullName>
    </recommendedName>
</protein>
<comment type="caution">
    <text evidence="2">The sequence shown here is derived from an EMBL/GenBank/DDBJ whole genome shotgun (WGS) entry which is preliminary data.</text>
</comment>
<dbReference type="AlphaFoldDB" id="A0A1B7TFA8"/>
<sequence>MAKTNFDKEDTKTHIGNVKQFYKWNYQSLENIAENVSNSKTKLIYISANKSPLASKEYIDSKRLSEKLLVEKSKENCLDSIIFRPGIIYDTRLKKLSVWQIIKILLKNDNKISLRDLINYLVSNDFVFNKKLYFTNIDKLNDKICKKILEAENSEIKSNGEIIKNSDI</sequence>